<protein>
    <recommendedName>
        <fullName evidence="7">WRKY domain-containing protein</fullName>
    </recommendedName>
</protein>
<evidence type="ECO:0000259" key="7">
    <source>
        <dbReference type="PROSITE" id="PS50811"/>
    </source>
</evidence>
<dbReference type="PANTHER" id="PTHR32096:SF18">
    <property type="entry name" value="DISEASE RESISTANCE PROTEIN RRS1B-RELATED"/>
    <property type="match status" value="1"/>
</dbReference>
<dbReference type="SUPFAM" id="SSF118290">
    <property type="entry name" value="WRKY DNA-binding domain"/>
    <property type="match status" value="1"/>
</dbReference>
<dbReference type="InterPro" id="IPR044810">
    <property type="entry name" value="WRKY_plant"/>
</dbReference>
<dbReference type="eggNOG" id="ENOG502R27Y">
    <property type="taxonomic scope" value="Eukaryota"/>
</dbReference>
<evidence type="ECO:0000256" key="3">
    <source>
        <dbReference type="ARBA" id="ARBA00023125"/>
    </source>
</evidence>
<dbReference type="STRING" id="2711.A0A067HGC0"/>
<keyword evidence="3" id="KW-0238">DNA-binding</keyword>
<organism evidence="8 9">
    <name type="scientific">Citrus sinensis</name>
    <name type="common">Sweet orange</name>
    <name type="synonym">Citrus aurantium var. sinensis</name>
    <dbReference type="NCBI Taxonomy" id="2711"/>
    <lineage>
        <taxon>Eukaryota</taxon>
        <taxon>Viridiplantae</taxon>
        <taxon>Streptophyta</taxon>
        <taxon>Embryophyta</taxon>
        <taxon>Tracheophyta</taxon>
        <taxon>Spermatophyta</taxon>
        <taxon>Magnoliopsida</taxon>
        <taxon>eudicotyledons</taxon>
        <taxon>Gunneridae</taxon>
        <taxon>Pentapetalae</taxon>
        <taxon>rosids</taxon>
        <taxon>malvids</taxon>
        <taxon>Sapindales</taxon>
        <taxon>Rutaceae</taxon>
        <taxon>Aurantioideae</taxon>
        <taxon>Citrus</taxon>
    </lineage>
</organism>
<dbReference type="Pfam" id="PF03106">
    <property type="entry name" value="WRKY"/>
    <property type="match status" value="1"/>
</dbReference>
<accession>A0A067HGC0</accession>
<evidence type="ECO:0000256" key="5">
    <source>
        <dbReference type="ARBA" id="ARBA00023242"/>
    </source>
</evidence>
<reference evidence="8 9" key="1">
    <citation type="submission" date="2014-04" db="EMBL/GenBank/DDBJ databases">
        <authorList>
            <consortium name="International Citrus Genome Consortium"/>
            <person name="Gmitter F."/>
            <person name="Chen C."/>
            <person name="Farmerie W."/>
            <person name="Harkins T."/>
            <person name="Desany B."/>
            <person name="Mohiuddin M."/>
            <person name="Kodira C."/>
            <person name="Borodovsky M."/>
            <person name="Lomsadze A."/>
            <person name="Burns P."/>
            <person name="Jenkins J."/>
            <person name="Prochnik S."/>
            <person name="Shu S."/>
            <person name="Chapman J."/>
            <person name="Pitluck S."/>
            <person name="Schmutz J."/>
            <person name="Rokhsar D."/>
        </authorList>
    </citation>
    <scope>NUCLEOTIDE SEQUENCE</scope>
</reference>
<dbReference type="GO" id="GO:0003700">
    <property type="term" value="F:DNA-binding transcription factor activity"/>
    <property type="evidence" value="ECO:0000318"/>
    <property type="project" value="GO_Central"/>
</dbReference>
<evidence type="ECO:0000313" key="9">
    <source>
        <dbReference type="Proteomes" id="UP000027120"/>
    </source>
</evidence>
<evidence type="ECO:0000256" key="6">
    <source>
        <dbReference type="SAM" id="MobiDB-lite"/>
    </source>
</evidence>
<dbReference type="GO" id="GO:0000976">
    <property type="term" value="F:transcription cis-regulatory region binding"/>
    <property type="evidence" value="ECO:0000318"/>
    <property type="project" value="GO_Central"/>
</dbReference>
<dbReference type="InterPro" id="IPR003657">
    <property type="entry name" value="WRKY_dom"/>
</dbReference>
<dbReference type="PANTHER" id="PTHR32096">
    <property type="entry name" value="WRKY TRANSCRIPTION FACTOR 30-RELATED-RELATED"/>
    <property type="match status" value="1"/>
</dbReference>
<sequence>MDDSLSPKLDTQSEVSEPQAETHQASSKRRKVTEKTVVKVKIGENPGKLKNEGPPSDFWSWRKYGQKPIKGSPYPRGYYRCSTSKGCSAKKQVERCRTDASMLIITYTSSHNHPCPDLHTINLTKQSKETPQNHQPTGTEFEDHHPTSAPTQEQQLPQEEEKQNEPPIITTPTAEDSNEDHFHYLQSPIRCPQDIIISQEDPFTGNLEKPNETLNLLLDEEPVSYQNLMAFSTPKSEENDFFDELGELPSTSSVFTSFMRSNDLFDERIPVVPS</sequence>
<dbReference type="Gene3D" id="2.20.25.80">
    <property type="entry name" value="WRKY domain"/>
    <property type="match status" value="1"/>
</dbReference>
<feature type="region of interest" description="Disordered" evidence="6">
    <location>
        <begin position="1"/>
        <end position="36"/>
    </location>
</feature>
<dbReference type="GO" id="GO:0005634">
    <property type="term" value="C:nucleus"/>
    <property type="evidence" value="ECO:0000318"/>
    <property type="project" value="GO_Central"/>
</dbReference>
<gene>
    <name evidence="8" type="ORF">CISIN_1g023982mg</name>
</gene>
<keyword evidence="4" id="KW-0804">Transcription</keyword>
<evidence type="ECO:0000256" key="2">
    <source>
        <dbReference type="ARBA" id="ARBA00023015"/>
    </source>
</evidence>
<feature type="region of interest" description="Disordered" evidence="6">
    <location>
        <begin position="128"/>
        <end position="177"/>
    </location>
</feature>
<proteinExistence type="predicted"/>
<dbReference type="InterPro" id="IPR036576">
    <property type="entry name" value="WRKY_dom_sf"/>
</dbReference>
<feature type="compositionally biased region" description="Polar residues" evidence="6">
    <location>
        <begin position="128"/>
        <end position="138"/>
    </location>
</feature>
<dbReference type="EMBL" id="KK784873">
    <property type="protein sequence ID" value="KDO86981.1"/>
    <property type="molecule type" value="Genomic_DNA"/>
</dbReference>
<feature type="domain" description="WRKY" evidence="7">
    <location>
        <begin position="56"/>
        <end position="116"/>
    </location>
</feature>
<feature type="compositionally biased region" description="Polar residues" evidence="6">
    <location>
        <begin position="9"/>
        <end position="25"/>
    </location>
</feature>
<dbReference type="SMART" id="SM00774">
    <property type="entry name" value="WRKY"/>
    <property type="match status" value="1"/>
</dbReference>
<keyword evidence="9" id="KW-1185">Reference proteome</keyword>
<dbReference type="FunFam" id="2.20.25.80:FF:000004">
    <property type="entry name" value="WRKY transcription factor 65"/>
    <property type="match status" value="1"/>
</dbReference>
<dbReference type="KEGG" id="cit:102607215"/>
<evidence type="ECO:0000313" key="8">
    <source>
        <dbReference type="EMBL" id="KDO86981.1"/>
    </source>
</evidence>
<dbReference type="PROSITE" id="PS50811">
    <property type="entry name" value="WRKY"/>
    <property type="match status" value="1"/>
</dbReference>
<dbReference type="AlphaFoldDB" id="A0A067HGC0"/>
<keyword evidence="5" id="KW-0539">Nucleus</keyword>
<keyword evidence="2" id="KW-0805">Transcription regulation</keyword>
<evidence type="ECO:0000256" key="1">
    <source>
        <dbReference type="ARBA" id="ARBA00004123"/>
    </source>
</evidence>
<evidence type="ECO:0000256" key="4">
    <source>
        <dbReference type="ARBA" id="ARBA00023163"/>
    </source>
</evidence>
<name>A0A067HGC0_CITSI</name>
<comment type="subcellular location">
    <subcellularLocation>
        <location evidence="1">Nucleus</location>
    </subcellularLocation>
</comment>
<dbReference type="GO" id="GO:0006355">
    <property type="term" value="P:regulation of DNA-templated transcription"/>
    <property type="evidence" value="ECO:0000318"/>
    <property type="project" value="GO_Central"/>
</dbReference>
<dbReference type="PaxDb" id="2711-XP_006492342.1"/>
<dbReference type="Proteomes" id="UP000027120">
    <property type="component" value="Unassembled WGS sequence"/>
</dbReference>
<dbReference type="SMR" id="A0A067HGC0"/>